<evidence type="ECO:0000256" key="1">
    <source>
        <dbReference type="SAM" id="MobiDB-lite"/>
    </source>
</evidence>
<sequence length="107" mass="11565">MPPSRSAIHPASFGGCHQRHHPPSRALRFCRRTDPRALMEASMTWIESLQIKPNLDIIDGDGRSFGIKPGDAEDQVEGIFLNASKGTVPPSPSSVGLPGRRQVNVGP</sequence>
<dbReference type="PROSITE" id="PS51257">
    <property type="entry name" value="PROKAR_LIPOPROTEIN"/>
    <property type="match status" value="1"/>
</dbReference>
<dbReference type="AlphaFoldDB" id="A0AAD7MZL4"/>
<keyword evidence="3" id="KW-1185">Reference proteome</keyword>
<evidence type="ECO:0000313" key="2">
    <source>
        <dbReference type="EMBL" id="KAJ7739400.1"/>
    </source>
</evidence>
<comment type="caution">
    <text evidence="2">The sequence shown here is derived from an EMBL/GenBank/DDBJ whole genome shotgun (WGS) entry which is preliminary data.</text>
</comment>
<proteinExistence type="predicted"/>
<dbReference type="EMBL" id="JARKIB010000107">
    <property type="protein sequence ID" value="KAJ7739400.1"/>
    <property type="molecule type" value="Genomic_DNA"/>
</dbReference>
<feature type="region of interest" description="Disordered" evidence="1">
    <location>
        <begin position="83"/>
        <end position="107"/>
    </location>
</feature>
<accession>A0AAD7MZL4</accession>
<evidence type="ECO:0000313" key="3">
    <source>
        <dbReference type="Proteomes" id="UP001215598"/>
    </source>
</evidence>
<name>A0AAD7MZL4_9AGAR</name>
<protein>
    <submittedName>
        <fullName evidence="2">Uncharacterized protein</fullName>
    </submittedName>
</protein>
<reference evidence="2" key="1">
    <citation type="submission" date="2023-03" db="EMBL/GenBank/DDBJ databases">
        <title>Massive genome expansion in bonnet fungi (Mycena s.s.) driven by repeated elements and novel gene families across ecological guilds.</title>
        <authorList>
            <consortium name="Lawrence Berkeley National Laboratory"/>
            <person name="Harder C.B."/>
            <person name="Miyauchi S."/>
            <person name="Viragh M."/>
            <person name="Kuo A."/>
            <person name="Thoen E."/>
            <person name="Andreopoulos B."/>
            <person name="Lu D."/>
            <person name="Skrede I."/>
            <person name="Drula E."/>
            <person name="Henrissat B."/>
            <person name="Morin E."/>
            <person name="Kohler A."/>
            <person name="Barry K."/>
            <person name="LaButti K."/>
            <person name="Morin E."/>
            <person name="Salamov A."/>
            <person name="Lipzen A."/>
            <person name="Mereny Z."/>
            <person name="Hegedus B."/>
            <person name="Baldrian P."/>
            <person name="Stursova M."/>
            <person name="Weitz H."/>
            <person name="Taylor A."/>
            <person name="Grigoriev I.V."/>
            <person name="Nagy L.G."/>
            <person name="Martin F."/>
            <person name="Kauserud H."/>
        </authorList>
    </citation>
    <scope>NUCLEOTIDE SEQUENCE</scope>
    <source>
        <strain evidence="2">CBHHK182m</strain>
    </source>
</reference>
<feature type="region of interest" description="Disordered" evidence="1">
    <location>
        <begin position="1"/>
        <end position="23"/>
    </location>
</feature>
<dbReference type="Proteomes" id="UP001215598">
    <property type="component" value="Unassembled WGS sequence"/>
</dbReference>
<gene>
    <name evidence="2" type="ORF">B0H16DRAFT_1465369</name>
</gene>
<organism evidence="2 3">
    <name type="scientific">Mycena metata</name>
    <dbReference type="NCBI Taxonomy" id="1033252"/>
    <lineage>
        <taxon>Eukaryota</taxon>
        <taxon>Fungi</taxon>
        <taxon>Dikarya</taxon>
        <taxon>Basidiomycota</taxon>
        <taxon>Agaricomycotina</taxon>
        <taxon>Agaricomycetes</taxon>
        <taxon>Agaricomycetidae</taxon>
        <taxon>Agaricales</taxon>
        <taxon>Marasmiineae</taxon>
        <taxon>Mycenaceae</taxon>
        <taxon>Mycena</taxon>
    </lineage>
</organism>